<feature type="compositionally biased region" description="Low complexity" evidence="1">
    <location>
        <begin position="38"/>
        <end position="51"/>
    </location>
</feature>
<dbReference type="PANTHER" id="PTHR37166:SF1">
    <property type="entry name" value="PROTEIN FLAG"/>
    <property type="match status" value="1"/>
</dbReference>
<dbReference type="InterPro" id="IPR035924">
    <property type="entry name" value="FlaG-like_sf"/>
</dbReference>
<keyword evidence="2" id="KW-0969">Cilium</keyword>
<sequence>MEIMSISATKIVEAASRQAQARQHSREELSSITAGVNQAADQQAAEPAPREALTQAMEQLKQTFKVEVRLEVDEESGRDVVKILSSDGQRLIRQIPPKAAIAMAQKARNGHLEGILDSLA</sequence>
<dbReference type="Proteomes" id="UP000009047">
    <property type="component" value="Chromosome"/>
</dbReference>
<dbReference type="PANTHER" id="PTHR37166">
    <property type="entry name" value="PROTEIN FLAG"/>
    <property type="match status" value="1"/>
</dbReference>
<dbReference type="AlphaFoldDB" id="E1QLB2"/>
<dbReference type="Pfam" id="PF03646">
    <property type="entry name" value="FlaG"/>
    <property type="match status" value="1"/>
</dbReference>
<dbReference type="SUPFAM" id="SSF160214">
    <property type="entry name" value="FlaG-like"/>
    <property type="match status" value="1"/>
</dbReference>
<dbReference type="Gene3D" id="3.30.160.170">
    <property type="entry name" value="FlaG-like"/>
    <property type="match status" value="1"/>
</dbReference>
<keyword evidence="2" id="KW-0966">Cell projection</keyword>
<keyword evidence="3" id="KW-1185">Reference proteome</keyword>
<dbReference type="InterPro" id="IPR005186">
    <property type="entry name" value="FlaG"/>
</dbReference>
<protein>
    <submittedName>
        <fullName evidence="2">Flagellar protein FlaG protein</fullName>
    </submittedName>
</protein>
<proteinExistence type="predicted"/>
<feature type="region of interest" description="Disordered" evidence="1">
    <location>
        <begin position="16"/>
        <end position="51"/>
    </location>
</feature>
<reference evidence="2 3" key="1">
    <citation type="journal article" date="2010" name="Stand. Genomic Sci.">
        <title>Complete genome sequence of Desulfarculus baarsii type strain (2st14).</title>
        <authorList>
            <person name="Sun H."/>
            <person name="Spring S."/>
            <person name="Lapidus A."/>
            <person name="Davenport K."/>
            <person name="Del Rio T.G."/>
            <person name="Tice H."/>
            <person name="Nolan M."/>
            <person name="Copeland A."/>
            <person name="Cheng J.F."/>
            <person name="Lucas S."/>
            <person name="Tapia R."/>
            <person name="Goodwin L."/>
            <person name="Pitluck S."/>
            <person name="Ivanova N."/>
            <person name="Pagani I."/>
            <person name="Mavromatis K."/>
            <person name="Ovchinnikova G."/>
            <person name="Pati A."/>
            <person name="Chen A."/>
            <person name="Palaniappan K."/>
            <person name="Hauser L."/>
            <person name="Chang Y.J."/>
            <person name="Jeffries C.D."/>
            <person name="Detter J.C."/>
            <person name="Han C."/>
            <person name="Rohde M."/>
            <person name="Brambilla E."/>
            <person name="Goker M."/>
            <person name="Woyke T."/>
            <person name="Bristow J."/>
            <person name="Eisen J.A."/>
            <person name="Markowitz V."/>
            <person name="Hugenholtz P."/>
            <person name="Kyrpides N.C."/>
            <person name="Klenk H.P."/>
            <person name="Land M."/>
        </authorList>
    </citation>
    <scope>NUCLEOTIDE SEQUENCE [LARGE SCALE GENOMIC DNA]</scope>
    <source>
        <strain evidence="3">ATCC 33931 / DSM 2075 / LMG 7858 / VKM B-1802 / 2st14</strain>
    </source>
</reference>
<evidence type="ECO:0000256" key="1">
    <source>
        <dbReference type="SAM" id="MobiDB-lite"/>
    </source>
</evidence>
<organism evidence="2 3">
    <name type="scientific">Desulfarculus baarsii (strain ATCC 33931 / DSM 2075 / LMG 7858 / VKM B-1802 / 2st14)</name>
    <dbReference type="NCBI Taxonomy" id="644282"/>
    <lineage>
        <taxon>Bacteria</taxon>
        <taxon>Pseudomonadati</taxon>
        <taxon>Thermodesulfobacteriota</taxon>
        <taxon>Desulfarculia</taxon>
        <taxon>Desulfarculales</taxon>
        <taxon>Desulfarculaceae</taxon>
        <taxon>Desulfarculus</taxon>
    </lineage>
</organism>
<dbReference type="STRING" id="644282.Deba_2012"/>
<dbReference type="HOGENOM" id="CLU_2045865_0_0_7"/>
<dbReference type="eggNOG" id="COG1334">
    <property type="taxonomic scope" value="Bacteria"/>
</dbReference>
<dbReference type="RefSeq" id="WP_013258818.1">
    <property type="nucleotide sequence ID" value="NC_014365.1"/>
</dbReference>
<dbReference type="EMBL" id="CP002085">
    <property type="protein sequence ID" value="ADK85377.1"/>
    <property type="molecule type" value="Genomic_DNA"/>
</dbReference>
<dbReference type="KEGG" id="dbr:Deba_2012"/>
<name>E1QLB2_DESB2</name>
<evidence type="ECO:0000313" key="2">
    <source>
        <dbReference type="EMBL" id="ADK85377.1"/>
    </source>
</evidence>
<gene>
    <name evidence="2" type="ordered locus">Deba_2012</name>
</gene>
<keyword evidence="2" id="KW-0282">Flagellum</keyword>
<evidence type="ECO:0000313" key="3">
    <source>
        <dbReference type="Proteomes" id="UP000009047"/>
    </source>
</evidence>
<accession>E1QLB2</accession>